<organism evidence="3 4">
    <name type="scientific">Euplotes crassus</name>
    <dbReference type="NCBI Taxonomy" id="5936"/>
    <lineage>
        <taxon>Eukaryota</taxon>
        <taxon>Sar</taxon>
        <taxon>Alveolata</taxon>
        <taxon>Ciliophora</taxon>
        <taxon>Intramacronucleata</taxon>
        <taxon>Spirotrichea</taxon>
        <taxon>Hypotrichia</taxon>
        <taxon>Euplotida</taxon>
        <taxon>Euplotidae</taxon>
        <taxon>Moneuplotes</taxon>
    </lineage>
</organism>
<feature type="coiled-coil region" evidence="1">
    <location>
        <begin position="896"/>
        <end position="1006"/>
    </location>
</feature>
<evidence type="ECO:0000313" key="3">
    <source>
        <dbReference type="EMBL" id="CAI2373633.1"/>
    </source>
</evidence>
<comment type="caution">
    <text evidence="3">The sequence shown here is derived from an EMBL/GenBank/DDBJ whole genome shotgun (WGS) entry which is preliminary data.</text>
</comment>
<dbReference type="Proteomes" id="UP001295684">
    <property type="component" value="Unassembled WGS sequence"/>
</dbReference>
<accession>A0AAD1XJ62</accession>
<gene>
    <name evidence="3" type="ORF">ECRASSUSDP1_LOCUS14979</name>
</gene>
<keyword evidence="4" id="KW-1185">Reference proteome</keyword>
<sequence>MSASYQRNIQDDFDDDGAEAMEYEPSEKSLDQKSLLDEIPEPCQYENTNETYDPSQNGFPQTSHFGPDKMSHGGYYSNGDNSQNISSSFLNLSDSDANKADISKNMNEGSLETAANMDTQSKHNFDNIQELKQQVVELKRQISLKDQDLMYCKQRNEKLTNEVNSYKSGSSAIPNQNLEHIRQENQFLREKCVDSEAKIAQMEEYIKEVIEDTEEGQLMQLLKKEKEINERLQEEKNQLLEYVESSLEEQENVTKYIESLKEENAKLKQEGNSKLRSSSNADSDYIQHFDTFGGEGDDTLVKQKLQEAQETIEKLQEQMSQLEQTRQIENKSKNTDIENLTEKLRIAESDKETGSRAISDFESHFKSEIEDLKSSLKKSQDELLKTTNDRDQAQVQLKTLEREYEEIVTKLQKMKDNYTAMENTCNETQTELEELREKYDQEVAKTANHEEMNEYKINLEQAENERDALKNLNKQQTETIQSKTKKVEDLTEQIQELNAQIRELENEVDKLSREKTTLNMQLEQSKNVTESPDYVELLEKFTELREEMENKDVKYKEMKHDFSKKLNEFQQMSHDYNECKHALQDLKYGYNNLEAQKKEKDERLKQMSTKNDTLTEELQAVKEKHKKKSNSEIEEANQRVREAEDDNRTLQKILKINRDKANECARLVDEFNESFLNYAKEDHFDKKLISRKYRDFMILTDKIKPAKQSDQIQDVMEKVEEWVLQSAEEFEIQMKNAATFKRKYLQVSERVDQLEDYQMNITNEEKRRHKREEELKKEINTLNAKLGQVESEKSCSYKREDKSSKQLHNLKQDLKAISKENQRLISQMKAVSTEKDRLKLQLKDNDRMKGCESEKIKDLEHRIFHLLYEKDSIMDMLNTLERSIPSTEVQRLFSEYINNQKEMFDLEDNKNKLENELLTKEKELRGTAKEEQLSPAVINLRKDIEIMRKELADIENIIEETKLKLSSLKDELHCVEIHEKRRNEVIFETERTLLEKREENETLKRELNYLSTSKTDIERAYHAVVEEKKIIDRELMMLKVKMNHNNTSEYHNKPNILHSTMNPGDYSKNKIWQSNNHTYSSNMGGNETSSYVSPEIGHKFNSFYPNQSRGSNREDITEQYESEEEERSEDQIIEQSYETESNFGPGEELSIQDKLKQVKDAFNSIKSSIHLKNN</sequence>
<evidence type="ECO:0000256" key="2">
    <source>
        <dbReference type="SAM" id="MobiDB-lite"/>
    </source>
</evidence>
<feature type="region of interest" description="Disordered" evidence="2">
    <location>
        <begin position="1102"/>
        <end position="1131"/>
    </location>
</feature>
<keyword evidence="1" id="KW-0175">Coiled coil</keyword>
<feature type="compositionally biased region" description="Polar residues" evidence="2">
    <location>
        <begin position="45"/>
        <end position="64"/>
    </location>
</feature>
<feature type="compositionally biased region" description="Acidic residues" evidence="2">
    <location>
        <begin position="11"/>
        <end position="24"/>
    </location>
</feature>
<feature type="region of interest" description="Disordered" evidence="2">
    <location>
        <begin position="1"/>
        <end position="79"/>
    </location>
</feature>
<feature type="compositionally biased region" description="Acidic residues" evidence="2">
    <location>
        <begin position="1117"/>
        <end position="1131"/>
    </location>
</feature>
<proteinExistence type="predicted"/>
<evidence type="ECO:0000256" key="1">
    <source>
        <dbReference type="SAM" id="Coils"/>
    </source>
</evidence>
<feature type="compositionally biased region" description="Basic and acidic residues" evidence="2">
    <location>
        <begin position="25"/>
        <end position="36"/>
    </location>
</feature>
<dbReference type="AlphaFoldDB" id="A0AAD1XJ62"/>
<dbReference type="EMBL" id="CAMPGE010014990">
    <property type="protein sequence ID" value="CAI2373633.1"/>
    <property type="molecule type" value="Genomic_DNA"/>
</dbReference>
<reference evidence="3" key="1">
    <citation type="submission" date="2023-07" db="EMBL/GenBank/DDBJ databases">
        <authorList>
            <consortium name="AG Swart"/>
            <person name="Singh M."/>
            <person name="Singh A."/>
            <person name="Seah K."/>
            <person name="Emmerich C."/>
        </authorList>
    </citation>
    <scope>NUCLEOTIDE SEQUENCE</scope>
    <source>
        <strain evidence="3">DP1</strain>
    </source>
</reference>
<protein>
    <submittedName>
        <fullName evidence="3">Uncharacterized protein</fullName>
    </submittedName>
</protein>
<feature type="coiled-coil region" evidence="1">
    <location>
        <begin position="754"/>
        <end position="841"/>
    </location>
</feature>
<feature type="coiled-coil region" evidence="1">
    <location>
        <begin position="178"/>
        <end position="653"/>
    </location>
</feature>
<dbReference type="Gene3D" id="1.10.287.1490">
    <property type="match status" value="1"/>
</dbReference>
<evidence type="ECO:0000313" key="4">
    <source>
        <dbReference type="Proteomes" id="UP001295684"/>
    </source>
</evidence>
<name>A0AAD1XJ62_EUPCR</name>